<dbReference type="PANTHER" id="PTHR43798">
    <property type="entry name" value="MONOACYLGLYCEROL LIPASE"/>
    <property type="match status" value="1"/>
</dbReference>
<dbReference type="InterPro" id="IPR000073">
    <property type="entry name" value="AB_hydrolase_1"/>
</dbReference>
<dbReference type="PRINTS" id="PR00111">
    <property type="entry name" value="ABHYDROLASE"/>
</dbReference>
<dbReference type="PRINTS" id="PR00412">
    <property type="entry name" value="EPOXHYDRLASE"/>
</dbReference>
<evidence type="ECO:0000259" key="2">
    <source>
        <dbReference type="Pfam" id="PF00561"/>
    </source>
</evidence>
<dbReference type="KEGG" id="cau:Caur_1008"/>
<proteinExistence type="predicted"/>
<accession>A9WHX2</accession>
<dbReference type="InterPro" id="IPR029058">
    <property type="entry name" value="AB_hydrolase_fold"/>
</dbReference>
<dbReference type="Pfam" id="PF00561">
    <property type="entry name" value="Abhydrolase_1"/>
    <property type="match status" value="1"/>
</dbReference>
<dbReference type="eggNOG" id="COG0596">
    <property type="taxonomic scope" value="Bacteria"/>
</dbReference>
<keyword evidence="1 3" id="KW-0378">Hydrolase</keyword>
<dbReference type="InterPro" id="IPR000639">
    <property type="entry name" value="Epox_hydrolase-like"/>
</dbReference>
<dbReference type="GO" id="GO:0016787">
    <property type="term" value="F:hydrolase activity"/>
    <property type="evidence" value="ECO:0007669"/>
    <property type="project" value="UniProtKB-KW"/>
</dbReference>
<dbReference type="InterPro" id="IPR050266">
    <property type="entry name" value="AB_hydrolase_sf"/>
</dbReference>
<protein>
    <submittedName>
        <fullName evidence="3">Alpha/beta hydrolase fold-containing protein</fullName>
    </submittedName>
</protein>
<dbReference type="PATRIC" id="fig|324602.8.peg.1148"/>
<dbReference type="EnsemblBacteria" id="ABY34240">
    <property type="protein sequence ID" value="ABY34240"/>
    <property type="gene ID" value="Caur_1008"/>
</dbReference>
<dbReference type="Proteomes" id="UP000002008">
    <property type="component" value="Chromosome"/>
</dbReference>
<keyword evidence="4" id="KW-1185">Reference proteome</keyword>
<evidence type="ECO:0000256" key="1">
    <source>
        <dbReference type="ARBA" id="ARBA00022801"/>
    </source>
</evidence>
<feature type="domain" description="AB hydrolase-1" evidence="2">
    <location>
        <begin position="21"/>
        <end position="124"/>
    </location>
</feature>
<dbReference type="InParanoid" id="A9WHX2"/>
<organism evidence="3 4">
    <name type="scientific">Chloroflexus aurantiacus (strain ATCC 29366 / DSM 635 / J-10-fl)</name>
    <dbReference type="NCBI Taxonomy" id="324602"/>
    <lineage>
        <taxon>Bacteria</taxon>
        <taxon>Bacillati</taxon>
        <taxon>Chloroflexota</taxon>
        <taxon>Chloroflexia</taxon>
        <taxon>Chloroflexales</taxon>
        <taxon>Chloroflexineae</taxon>
        <taxon>Chloroflexaceae</taxon>
        <taxon>Chloroflexus</taxon>
    </lineage>
</organism>
<sequence>MHVTLPHGVQLRYDDAGSGQPVVLLHAFPLSAALWRAQLSTLGDRMRMIAPDLRGFGGSPATPLPQSLDDYATDVLALLDILNIERAVLAGLSMGGYIAFALLLRAPERISGLLLADTRATADSEETRAARAVNARIALEEGSAALAGRMLPNLVAPGASEALRAELLSIAAANPPEGIAAALHAMAARPDSTPLLAEIRVPTTVVVGAEDALTPPAEAQVMHNAIADSRFVVIPHAGHLSAIERPAEFNLALVELVMRVEAASRT</sequence>
<dbReference type="STRING" id="324602.Caur_1008"/>
<dbReference type="SUPFAM" id="SSF53474">
    <property type="entry name" value="alpha/beta-Hydrolases"/>
    <property type="match status" value="1"/>
</dbReference>
<dbReference type="AlphaFoldDB" id="A9WHX2"/>
<evidence type="ECO:0000313" key="4">
    <source>
        <dbReference type="Proteomes" id="UP000002008"/>
    </source>
</evidence>
<reference evidence="4" key="1">
    <citation type="journal article" date="2011" name="BMC Genomics">
        <title>Complete genome sequence of the filamentous anoxygenic phototrophic bacterium Chloroflexus aurantiacus.</title>
        <authorList>
            <person name="Tang K.H."/>
            <person name="Barry K."/>
            <person name="Chertkov O."/>
            <person name="Dalin E."/>
            <person name="Han C.S."/>
            <person name="Hauser L.J."/>
            <person name="Honchak B.M."/>
            <person name="Karbach L.E."/>
            <person name="Land M.L."/>
            <person name="Lapidus A."/>
            <person name="Larimer F.W."/>
            <person name="Mikhailova N."/>
            <person name="Pitluck S."/>
            <person name="Pierson B.K."/>
            <person name="Blankenship R.E."/>
        </authorList>
    </citation>
    <scope>NUCLEOTIDE SEQUENCE [LARGE SCALE GENOMIC DNA]</scope>
    <source>
        <strain evidence="4">ATCC 29366 / DSM 635 / J-10-fl</strain>
    </source>
</reference>
<dbReference type="RefSeq" id="WP_012256896.1">
    <property type="nucleotide sequence ID" value="NC_010175.1"/>
</dbReference>
<dbReference type="EMBL" id="CP000909">
    <property type="protein sequence ID" value="ABY34240.1"/>
    <property type="molecule type" value="Genomic_DNA"/>
</dbReference>
<dbReference type="PANTHER" id="PTHR43798:SF31">
    <property type="entry name" value="AB HYDROLASE SUPERFAMILY PROTEIN YCLE"/>
    <property type="match status" value="1"/>
</dbReference>
<name>A9WHX2_CHLAA</name>
<gene>
    <name evidence="3" type="ordered locus">Caur_1008</name>
</gene>
<evidence type="ECO:0000313" key="3">
    <source>
        <dbReference type="EMBL" id="ABY34240.1"/>
    </source>
</evidence>
<dbReference type="Gene3D" id="3.40.50.1820">
    <property type="entry name" value="alpha/beta hydrolase"/>
    <property type="match status" value="1"/>
</dbReference>
<dbReference type="FunCoup" id="A9WHX2">
    <property type="interactions" value="179"/>
</dbReference>
<dbReference type="HOGENOM" id="CLU_020336_50_4_0"/>
<dbReference type="ESTHER" id="chlau-q3e240">
    <property type="family name" value="Epoxide_hydrolase"/>
</dbReference>